<evidence type="ECO:0000313" key="1">
    <source>
        <dbReference type="EMBL" id="KPJ62796.1"/>
    </source>
</evidence>
<protein>
    <recommendedName>
        <fullName evidence="3">Sialidase domain-containing protein</fullName>
    </recommendedName>
</protein>
<reference evidence="1 2" key="1">
    <citation type="journal article" date="2015" name="Microbiome">
        <title>Genomic resolution of linkages in carbon, nitrogen, and sulfur cycling among widespread estuary sediment bacteria.</title>
        <authorList>
            <person name="Baker B.J."/>
            <person name="Lazar C.S."/>
            <person name="Teske A.P."/>
            <person name="Dick G.J."/>
        </authorList>
    </citation>
    <scope>NUCLEOTIDE SEQUENCE [LARGE SCALE GENOMIC DNA]</scope>
    <source>
        <strain evidence="1">DG_56</strain>
    </source>
</reference>
<dbReference type="InterPro" id="IPR036278">
    <property type="entry name" value="Sialidase_sf"/>
</dbReference>
<accession>A0A0S7XLR4</accession>
<organism evidence="1 2">
    <name type="scientific">candidate division KD3-62 bacterium DG_56</name>
    <dbReference type="NCBI Taxonomy" id="1704032"/>
    <lineage>
        <taxon>Bacteria</taxon>
        <taxon>candidate division KD3-62</taxon>
    </lineage>
</organism>
<gene>
    <name evidence="1" type="ORF">AMK68_04500</name>
</gene>
<sequence>MSTNEEATWPLAIAKALAGPPLTALPYSLPSVRASSRAPPPDSDAAKWFIYHVKEDKDFSRLDVCGDGEGSGYYLCGEDHVAETIWVTHSHDGETWRDPLALAQGAGFPAIAARGQRVIVTYTDAGEFTYQVIWPDDRPRSDKFFWPPAGSLKYRLSEDGGKTWGEPKTLIERKEAISSRCVWAPDGTIWVAYVKSLGGTSALCLASSRDEGRTWTEPQQITTSKRTDRDPEIAIWRGKVVVAFSRCLRPGGWDNIWLWQHEANVTTDRAQTE</sequence>
<dbReference type="SUPFAM" id="SSF50939">
    <property type="entry name" value="Sialidases"/>
    <property type="match status" value="1"/>
</dbReference>
<dbReference type="EMBL" id="LIZY01000102">
    <property type="protein sequence ID" value="KPJ62796.1"/>
    <property type="molecule type" value="Genomic_DNA"/>
</dbReference>
<dbReference type="Gene3D" id="2.120.10.10">
    <property type="match status" value="1"/>
</dbReference>
<proteinExistence type="predicted"/>
<evidence type="ECO:0000313" key="2">
    <source>
        <dbReference type="Proteomes" id="UP000052020"/>
    </source>
</evidence>
<dbReference type="CDD" id="cd15482">
    <property type="entry name" value="Sialidase_non-viral"/>
    <property type="match status" value="1"/>
</dbReference>
<dbReference type="AlphaFoldDB" id="A0A0S7XLR4"/>
<dbReference type="PATRIC" id="fig|1704032.3.peg.775"/>
<name>A0A0S7XLR4_9BACT</name>
<comment type="caution">
    <text evidence="1">The sequence shown here is derived from an EMBL/GenBank/DDBJ whole genome shotgun (WGS) entry which is preliminary data.</text>
</comment>
<evidence type="ECO:0008006" key="3">
    <source>
        <dbReference type="Google" id="ProtNLM"/>
    </source>
</evidence>
<dbReference type="Proteomes" id="UP000052020">
    <property type="component" value="Unassembled WGS sequence"/>
</dbReference>